<dbReference type="Gene3D" id="3.30.420.10">
    <property type="entry name" value="Ribonuclease H-like superfamily/Ribonuclease H"/>
    <property type="match status" value="1"/>
</dbReference>
<dbReference type="PANTHER" id="PTHR37984">
    <property type="entry name" value="PROTEIN CBG26694"/>
    <property type="match status" value="1"/>
</dbReference>
<name>A0ABQ9G736_9NEOP</name>
<keyword evidence="1" id="KW-0472">Membrane</keyword>
<dbReference type="EMBL" id="JARBHB010000014">
    <property type="protein sequence ID" value="KAJ8868266.1"/>
    <property type="molecule type" value="Genomic_DNA"/>
</dbReference>
<keyword evidence="1" id="KW-0812">Transmembrane</keyword>
<dbReference type="InterPro" id="IPR036397">
    <property type="entry name" value="RNaseH_sf"/>
</dbReference>
<organism evidence="2 3">
    <name type="scientific">Dryococelus australis</name>
    <dbReference type="NCBI Taxonomy" id="614101"/>
    <lineage>
        <taxon>Eukaryota</taxon>
        <taxon>Metazoa</taxon>
        <taxon>Ecdysozoa</taxon>
        <taxon>Arthropoda</taxon>
        <taxon>Hexapoda</taxon>
        <taxon>Insecta</taxon>
        <taxon>Pterygota</taxon>
        <taxon>Neoptera</taxon>
        <taxon>Polyneoptera</taxon>
        <taxon>Phasmatodea</taxon>
        <taxon>Verophasmatodea</taxon>
        <taxon>Anareolatae</taxon>
        <taxon>Phasmatidae</taxon>
        <taxon>Eurycanthinae</taxon>
        <taxon>Dryococelus</taxon>
    </lineage>
</organism>
<dbReference type="InterPro" id="IPR050951">
    <property type="entry name" value="Retrovirus_Pol_polyprotein"/>
</dbReference>
<comment type="caution">
    <text evidence="2">The sequence shown here is derived from an EMBL/GenBank/DDBJ whole genome shotgun (WGS) entry which is preliminary data.</text>
</comment>
<sequence>MLMCLVPFLVLVLGTLIVLIYLFYPLRSMKSVEICKVLCQRLYHVFGSPVTMVTDNATYFVSAEFKNLAFALGVKVIETTSCYPQANLVERYNHNLMVAIWGVGLYQLSLAFDNVLSSATKRVPAELFFSTSLFHLLINAWGLNEFCWEALDVRELEGIWAETMQSGVRSDTFLCNKAAKFSSKLATKFAAPFIVRRFLTPRLRGVVVVRLLASHLGEQGSIPGGINPGLLHVGNIPDDTTGRWGKFTDNKYTHSKVKQVPYSLWLGDGPVLCIASTLPHTHMCCNTYLKRQLFVCMVLRHGGFQGSHLEYCGWKQALDSQSAHDCRDVPAALWLVALAGGSCGVEHSLLLHSLHSATNDVVSKVIWGVERGLSQRGIWWGCGGEETPGVTTQGRLSHAPASLDCRLQEGPELSQLPRTEIAAHTRRRIERKRLWISAGVSASMRATRSSVVNVADRPRDTCFRWERYPTRLCIVVLLQGPGQALKVVDNNRLQCDGEQCITRPAYATDEPSWCCKQVWDWRRRWLAIRPSWPECLACGEQSAATSVMGTWTTCPDVEAGDGACLWG</sequence>
<evidence type="ECO:0000256" key="1">
    <source>
        <dbReference type="SAM" id="Phobius"/>
    </source>
</evidence>
<keyword evidence="3" id="KW-1185">Reference proteome</keyword>
<dbReference type="SUPFAM" id="SSF53098">
    <property type="entry name" value="Ribonuclease H-like"/>
    <property type="match status" value="1"/>
</dbReference>
<proteinExistence type="predicted"/>
<dbReference type="InterPro" id="IPR012337">
    <property type="entry name" value="RNaseH-like_sf"/>
</dbReference>
<dbReference type="Proteomes" id="UP001159363">
    <property type="component" value="Chromosome 13"/>
</dbReference>
<evidence type="ECO:0000313" key="3">
    <source>
        <dbReference type="Proteomes" id="UP001159363"/>
    </source>
</evidence>
<reference evidence="2 3" key="1">
    <citation type="submission" date="2023-02" db="EMBL/GenBank/DDBJ databases">
        <title>LHISI_Scaffold_Assembly.</title>
        <authorList>
            <person name="Stuart O.P."/>
            <person name="Cleave R."/>
            <person name="Magrath M.J.L."/>
            <person name="Mikheyev A.S."/>
        </authorList>
    </citation>
    <scope>NUCLEOTIDE SEQUENCE [LARGE SCALE GENOMIC DNA]</scope>
    <source>
        <strain evidence="2">Daus_M_001</strain>
        <tissue evidence="2">Leg muscle</tissue>
    </source>
</reference>
<gene>
    <name evidence="2" type="ORF">PR048_029782</name>
</gene>
<evidence type="ECO:0000313" key="2">
    <source>
        <dbReference type="EMBL" id="KAJ8868266.1"/>
    </source>
</evidence>
<dbReference type="PANTHER" id="PTHR37984:SF5">
    <property type="entry name" value="PROTEIN NYNRIN-LIKE"/>
    <property type="match status" value="1"/>
</dbReference>
<evidence type="ECO:0008006" key="4">
    <source>
        <dbReference type="Google" id="ProtNLM"/>
    </source>
</evidence>
<feature type="transmembrane region" description="Helical" evidence="1">
    <location>
        <begin position="6"/>
        <end position="24"/>
    </location>
</feature>
<keyword evidence="1" id="KW-1133">Transmembrane helix</keyword>
<accession>A0ABQ9G736</accession>
<protein>
    <recommendedName>
        <fullName evidence="4">Integrase catalytic domain-containing protein</fullName>
    </recommendedName>
</protein>